<reference evidence="1 2" key="1">
    <citation type="submission" date="2012-06" db="EMBL/GenBank/DDBJ databases">
        <title>Finished chromosome of genome of Cylindrospermum stagnale PCC 7417.</title>
        <authorList>
            <consortium name="US DOE Joint Genome Institute"/>
            <person name="Gugger M."/>
            <person name="Coursin T."/>
            <person name="Rippka R."/>
            <person name="Tandeau De Marsac N."/>
            <person name="Huntemann M."/>
            <person name="Wei C.-L."/>
            <person name="Han J."/>
            <person name="Detter J.C."/>
            <person name="Han C."/>
            <person name="Tapia R."/>
            <person name="Chen A."/>
            <person name="Kyrpides N."/>
            <person name="Mavromatis K."/>
            <person name="Markowitz V."/>
            <person name="Szeto E."/>
            <person name="Ivanova N."/>
            <person name="Pagani I."/>
            <person name="Pati A."/>
            <person name="Goodwin L."/>
            <person name="Nordberg H.P."/>
            <person name="Cantor M.N."/>
            <person name="Hua S.X."/>
            <person name="Woyke T."/>
            <person name="Kerfeld C.A."/>
        </authorList>
    </citation>
    <scope>NUCLEOTIDE SEQUENCE [LARGE SCALE GENOMIC DNA]</scope>
    <source>
        <strain evidence="1 2">PCC 7417</strain>
    </source>
</reference>
<dbReference type="HOGENOM" id="CLU_2715654_0_0_3"/>
<gene>
    <name evidence="1" type="ORF">Cylst_3885</name>
</gene>
<evidence type="ECO:0000313" key="2">
    <source>
        <dbReference type="Proteomes" id="UP000010475"/>
    </source>
</evidence>
<dbReference type="Proteomes" id="UP000010475">
    <property type="component" value="Chromosome"/>
</dbReference>
<organism evidence="1 2">
    <name type="scientific">Cylindrospermum stagnale PCC 7417</name>
    <dbReference type="NCBI Taxonomy" id="56107"/>
    <lineage>
        <taxon>Bacteria</taxon>
        <taxon>Bacillati</taxon>
        <taxon>Cyanobacteriota</taxon>
        <taxon>Cyanophyceae</taxon>
        <taxon>Nostocales</taxon>
        <taxon>Nostocaceae</taxon>
        <taxon>Cylindrospermum</taxon>
    </lineage>
</organism>
<dbReference type="AlphaFoldDB" id="K9X0J3"/>
<accession>K9X0J3</accession>
<sequence>MSFAIVQDSLISTTNIYAYLFTQPILRRSLSVDVPRHRLNLHENLPPENPSSFGEKNPIRFAVYQNSETQPH</sequence>
<proteinExistence type="predicted"/>
<protein>
    <submittedName>
        <fullName evidence="1">Uncharacterized protein</fullName>
    </submittedName>
</protein>
<dbReference type="EMBL" id="CP003642">
    <property type="protein sequence ID" value="AFZ25998.1"/>
    <property type="molecule type" value="Genomic_DNA"/>
</dbReference>
<name>K9X0J3_9NOST</name>
<evidence type="ECO:0000313" key="1">
    <source>
        <dbReference type="EMBL" id="AFZ25998.1"/>
    </source>
</evidence>
<dbReference type="KEGG" id="csg:Cylst_3885"/>
<keyword evidence="2" id="KW-1185">Reference proteome</keyword>